<dbReference type="GO" id="GO:0016491">
    <property type="term" value="F:oxidoreductase activity"/>
    <property type="evidence" value="ECO:0007669"/>
    <property type="project" value="InterPro"/>
</dbReference>
<evidence type="ECO:0000313" key="2">
    <source>
        <dbReference type="EMBL" id="QAU51966.1"/>
    </source>
</evidence>
<evidence type="ECO:0000259" key="1">
    <source>
        <dbReference type="Pfam" id="PF09995"/>
    </source>
</evidence>
<dbReference type="Proteomes" id="UP000288929">
    <property type="component" value="Chromosome"/>
</dbReference>
<dbReference type="InterPro" id="IPR018713">
    <property type="entry name" value="MPAB/Lcp_cat_dom"/>
</dbReference>
<sequence length="446" mass="51259">MTAPYNLEVLPRSENPYEDYRYFYRDGMPLRPAPERRTEKPSWSTLRHNLFDRWHDVKDDWSYNNPQTLLLDDHMWQTDEQGAAVAEMFKRVGAQKGRADFEIALNQGIDKVENPEPELVELFKQIDNIPSWIDLEAAERGRVAYYNVTPSAELLSIAFAYWATAMEDRTSAATAETAMFENQAMQRVLETVKFFVDLGRDDVFDRYSPGLKAAVRVRIAHAQANRGLERLWGPEHYNTYGRPIGSSFLVSGEGWFALMPIAVDEFFGRPHSGQEWDDVAMYWAYVLYMMGAEERIIPKTGDEMRKMTDFIYANGGMSSSYRVQIANALMGVLEELDEKLPVNVLAALSTIIGEHDTRYMVRGTKWEDAKIKLIAKAFTAKAKAEALAYRIKDQLPGAEERKIRKAHDGKPPWMDILEVQEKHIRENKLKVDVTYALHDESEVSKH</sequence>
<organism evidence="2 3">
    <name type="scientific">Corynebacterium pelargi</name>
    <dbReference type="NCBI Taxonomy" id="1471400"/>
    <lineage>
        <taxon>Bacteria</taxon>
        <taxon>Bacillati</taxon>
        <taxon>Actinomycetota</taxon>
        <taxon>Actinomycetes</taxon>
        <taxon>Mycobacteriales</taxon>
        <taxon>Corynebacteriaceae</taxon>
        <taxon>Corynebacterium</taxon>
    </lineage>
</organism>
<dbReference type="KEGG" id="cpeg:CPELA_03435"/>
<evidence type="ECO:0000313" key="3">
    <source>
        <dbReference type="Proteomes" id="UP000288929"/>
    </source>
</evidence>
<proteinExistence type="predicted"/>
<protein>
    <recommendedName>
        <fullName evidence="1">ER-bound oxygenase mpaB/mpaB'/Rubber oxygenase catalytic domain-containing protein</fullName>
    </recommendedName>
</protein>
<accession>A0A410W7N2</accession>
<gene>
    <name evidence="2" type="ORF">CPELA_03435</name>
</gene>
<dbReference type="PANTHER" id="PTHR37539:SF1">
    <property type="entry name" value="ER-BOUND OXYGENASE MPAB_MPAB'_RUBBER OXYGENASE CATALYTIC DOMAIN-CONTAINING PROTEIN"/>
    <property type="match status" value="1"/>
</dbReference>
<dbReference type="EMBL" id="CP035299">
    <property type="protein sequence ID" value="QAU51966.1"/>
    <property type="molecule type" value="Genomic_DNA"/>
</dbReference>
<dbReference type="AlphaFoldDB" id="A0A410W7N2"/>
<feature type="domain" description="ER-bound oxygenase mpaB/mpaB'/Rubber oxygenase catalytic" evidence="1">
    <location>
        <begin position="164"/>
        <end position="311"/>
    </location>
</feature>
<reference evidence="2 3" key="1">
    <citation type="submission" date="2019-01" db="EMBL/GenBank/DDBJ databases">
        <authorList>
            <person name="Ruckert C."/>
            <person name="Busche T."/>
            <person name="Kalinowski J."/>
        </authorList>
    </citation>
    <scope>NUCLEOTIDE SEQUENCE [LARGE SCALE GENOMIC DNA]</scope>
    <source>
        <strain evidence="2 3">136/3</strain>
    </source>
</reference>
<dbReference type="RefSeq" id="WP_229718345.1">
    <property type="nucleotide sequence ID" value="NZ_BMCX01000001.1"/>
</dbReference>
<dbReference type="PANTHER" id="PTHR37539">
    <property type="entry name" value="SECRETED PROTEIN-RELATED"/>
    <property type="match status" value="1"/>
</dbReference>
<keyword evidence="3" id="KW-1185">Reference proteome</keyword>
<dbReference type="Pfam" id="PF09995">
    <property type="entry name" value="MPAB_Lcp_cat"/>
    <property type="match status" value="1"/>
</dbReference>
<name>A0A410W7N2_9CORY</name>
<dbReference type="InterPro" id="IPR037473">
    <property type="entry name" value="Lcp-like"/>
</dbReference>